<dbReference type="PANTHER" id="PTHR43667">
    <property type="entry name" value="CYCLOPROPANE-FATTY-ACYL-PHOSPHOLIPID SYNTHASE"/>
    <property type="match status" value="1"/>
</dbReference>
<evidence type="ECO:0000313" key="1">
    <source>
        <dbReference type="EMBL" id="QIS23510.1"/>
    </source>
</evidence>
<sequence length="278" mass="30923">MYEEDPQVWRKVLGDSLFFHHGIYKSADTSLEEAAVNYLEAQLMLAGFASSDVRVERILDIGCGWGGVLAHLARKFPACHRLDGLNISSSQLTYACQRLYQAGIGDRVRLYLCNAQDITLLPDPDWDYDLAIARGSVAHFTFDVLDDAIAGLGRRVRLGGMVIIAEVLYNNLNTYQSCIPDPVDRLGCGYRKSPDQVTDLLTKYGFTVTDLRVLPSDTDAIRWFTEVQHRIDRLFPDGAPLRALQEYHTTASNMVAAVQSGKVATYSIIAQRTPGGFQ</sequence>
<dbReference type="InterPro" id="IPR029063">
    <property type="entry name" value="SAM-dependent_MTases_sf"/>
</dbReference>
<dbReference type="Proteomes" id="UP000500953">
    <property type="component" value="Chromosome"/>
</dbReference>
<dbReference type="GO" id="GO:0008168">
    <property type="term" value="F:methyltransferase activity"/>
    <property type="evidence" value="ECO:0007669"/>
    <property type="project" value="UniProtKB-KW"/>
</dbReference>
<dbReference type="Pfam" id="PF02353">
    <property type="entry name" value="CMAS"/>
    <property type="match status" value="1"/>
</dbReference>
<organism evidence="1 2">
    <name type="scientific">Nocardia terpenica</name>
    <dbReference type="NCBI Taxonomy" id="455432"/>
    <lineage>
        <taxon>Bacteria</taxon>
        <taxon>Bacillati</taxon>
        <taxon>Actinomycetota</taxon>
        <taxon>Actinomycetes</taxon>
        <taxon>Mycobacteriales</taxon>
        <taxon>Nocardiaceae</taxon>
        <taxon>Nocardia</taxon>
    </lineage>
</organism>
<accession>A0A6G9ZDJ5</accession>
<dbReference type="Gene3D" id="3.40.50.150">
    <property type="entry name" value="Vaccinia Virus protein VP39"/>
    <property type="match status" value="1"/>
</dbReference>
<dbReference type="GO" id="GO:0032259">
    <property type="term" value="P:methylation"/>
    <property type="evidence" value="ECO:0007669"/>
    <property type="project" value="UniProtKB-KW"/>
</dbReference>
<dbReference type="SUPFAM" id="SSF53335">
    <property type="entry name" value="S-adenosyl-L-methionine-dependent methyltransferases"/>
    <property type="match status" value="1"/>
</dbReference>
<dbReference type="InterPro" id="IPR050723">
    <property type="entry name" value="CFA/CMAS"/>
</dbReference>
<reference evidence="1 2" key="1">
    <citation type="journal article" date="2019" name="ACS Chem. Biol.">
        <title>Identification and Mobilization of a Cryptic Antibiotic Biosynthesis Gene Locus from a Human-Pathogenic Nocardia Isolate.</title>
        <authorList>
            <person name="Herisse M."/>
            <person name="Ishida K."/>
            <person name="Porter J.L."/>
            <person name="Howden B."/>
            <person name="Hertweck C."/>
            <person name="Stinear T.P."/>
            <person name="Pidot S.J."/>
        </authorList>
    </citation>
    <scope>NUCLEOTIDE SEQUENCE [LARGE SCALE GENOMIC DNA]</scope>
    <source>
        <strain evidence="1 2">AUSMDU00012715</strain>
    </source>
</reference>
<dbReference type="AlphaFoldDB" id="A0A6G9ZDJ5"/>
<keyword evidence="1" id="KW-0489">Methyltransferase</keyword>
<dbReference type="CDD" id="cd02440">
    <property type="entry name" value="AdoMet_MTases"/>
    <property type="match status" value="1"/>
</dbReference>
<dbReference type="PANTHER" id="PTHR43667:SF2">
    <property type="entry name" value="FATTY ACID C-METHYL TRANSFERASE"/>
    <property type="match status" value="1"/>
</dbReference>
<gene>
    <name evidence="1" type="ORF">F6W96_39670</name>
</gene>
<name>A0A6G9ZDJ5_9NOCA</name>
<evidence type="ECO:0000313" key="2">
    <source>
        <dbReference type="Proteomes" id="UP000500953"/>
    </source>
</evidence>
<dbReference type="EMBL" id="CP046173">
    <property type="protein sequence ID" value="QIS23510.1"/>
    <property type="molecule type" value="Genomic_DNA"/>
</dbReference>
<proteinExistence type="predicted"/>
<protein>
    <submittedName>
        <fullName evidence="1">Methyltransferase domain-containing protein</fullName>
    </submittedName>
</protein>
<keyword evidence="1" id="KW-0808">Transferase</keyword>